<name>A0A160TBW6_9ZZZZ</name>
<sequence>MITTQSLRDEEKVMSQGLNKLIKHWVRALREPKRLTAVQWNDMETCAVQLNGGEDDAERLYKEICRECHRIEQMTGIHINPS</sequence>
<proteinExistence type="predicted"/>
<organism evidence="1">
    <name type="scientific">hydrothermal vent metagenome</name>
    <dbReference type="NCBI Taxonomy" id="652676"/>
    <lineage>
        <taxon>unclassified sequences</taxon>
        <taxon>metagenomes</taxon>
        <taxon>ecological metagenomes</taxon>
    </lineage>
</organism>
<gene>
    <name evidence="1" type="ORF">MGWOODY_Tha2973</name>
</gene>
<dbReference type="AlphaFoldDB" id="A0A160TBW6"/>
<protein>
    <submittedName>
        <fullName evidence="1">Uncharacterized protein</fullName>
    </submittedName>
</protein>
<dbReference type="EMBL" id="CZQC01000058">
    <property type="protein sequence ID" value="CUS41925.1"/>
    <property type="molecule type" value="Genomic_DNA"/>
</dbReference>
<accession>A0A160TBW6</accession>
<evidence type="ECO:0000313" key="1">
    <source>
        <dbReference type="EMBL" id="CUS41925.1"/>
    </source>
</evidence>
<reference evidence="1" key="1">
    <citation type="submission" date="2015-10" db="EMBL/GenBank/DDBJ databases">
        <authorList>
            <person name="Gilbert D.G."/>
        </authorList>
    </citation>
    <scope>NUCLEOTIDE SEQUENCE</scope>
</reference>